<sequence>MKEKKHRTALQRTYINYQEWARENNIYQKFIPLNPGIYGFVYLSSSHNYYVIINQNLTLELQKEVYLHEVEHIMYDMPEAGYVIGMDMQYSQIEKEADQFVKENIENFFG</sequence>
<dbReference type="Proteomes" id="UP000198945">
    <property type="component" value="Unassembled WGS sequence"/>
</dbReference>
<organism evidence="1 2">
    <name type="scientific">Halanaerobium congolense</name>
    <dbReference type="NCBI Taxonomy" id="54121"/>
    <lineage>
        <taxon>Bacteria</taxon>
        <taxon>Bacillati</taxon>
        <taxon>Bacillota</taxon>
        <taxon>Clostridia</taxon>
        <taxon>Halanaerobiales</taxon>
        <taxon>Halanaerobiaceae</taxon>
        <taxon>Halanaerobium</taxon>
    </lineage>
</organism>
<reference evidence="1 2" key="1">
    <citation type="submission" date="2016-10" db="EMBL/GenBank/DDBJ databases">
        <authorList>
            <person name="de Groot N.N."/>
        </authorList>
    </citation>
    <scope>NUCLEOTIDE SEQUENCE [LARGE SCALE GENOMIC DNA]</scope>
    <source>
        <strain evidence="1 2">WG7</strain>
    </source>
</reference>
<dbReference type="AlphaFoldDB" id="A0A1G8PXN6"/>
<evidence type="ECO:0000313" key="1">
    <source>
        <dbReference type="EMBL" id="SDI97252.1"/>
    </source>
</evidence>
<evidence type="ECO:0000313" key="2">
    <source>
        <dbReference type="Proteomes" id="UP000198945"/>
    </source>
</evidence>
<name>A0A1G8PXN6_9FIRM</name>
<protein>
    <recommendedName>
        <fullName evidence="3">IrrE N-terminal-like domain-containing protein</fullName>
    </recommendedName>
</protein>
<proteinExistence type="predicted"/>
<accession>A0A1G8PXN6</accession>
<evidence type="ECO:0008006" key="3">
    <source>
        <dbReference type="Google" id="ProtNLM"/>
    </source>
</evidence>
<gene>
    <name evidence="1" type="ORF">SAMN04515654_12166</name>
</gene>
<dbReference type="EMBL" id="FNEH01000021">
    <property type="protein sequence ID" value="SDI97252.1"/>
    <property type="molecule type" value="Genomic_DNA"/>
</dbReference>
<dbReference type="RefSeq" id="WP_089716440.1">
    <property type="nucleotide sequence ID" value="NZ_FNEH01000021.1"/>
</dbReference>